<organism evidence="5 6">
    <name type="scientific">Billgrantia campisalis</name>
    <dbReference type="NCBI Taxonomy" id="74661"/>
    <lineage>
        <taxon>Bacteria</taxon>
        <taxon>Pseudomonadati</taxon>
        <taxon>Pseudomonadota</taxon>
        <taxon>Gammaproteobacteria</taxon>
        <taxon>Oceanospirillales</taxon>
        <taxon>Halomonadaceae</taxon>
        <taxon>Billgrantia</taxon>
    </lineage>
</organism>
<dbReference type="PANTHER" id="PTHR44688:SF16">
    <property type="entry name" value="DNA-BINDING TRANSCRIPTIONAL ACTIVATOR DEVR_DOSR"/>
    <property type="match status" value="1"/>
</dbReference>
<sequence length="261" mass="28785">MEREVPVNRLSAWPSLLPAMAACVTHLGGEHFEESLLSLLRQSVGIEQCILFVFTSNDRMESLLVDNARYPKVAGRLAGLYAGGLFRQDPNYPLLRQLVGADPGKEGVRLVPMRTEEMSPAYRSHLFALPDLADKVSLLMPANGPVYYLNLYRDLDQGPCSAAELERLEALAPLLASLVRRHYREARPAALPLSPEEAVALAPLSERERQLCLQLLRGHTLKTAAAKLDIALSTAETYRKRAYAKLGVRSKAGLVGLCRRG</sequence>
<dbReference type="Pfam" id="PF00196">
    <property type="entry name" value="GerE"/>
    <property type="match status" value="1"/>
</dbReference>
<keyword evidence="6" id="KW-1185">Reference proteome</keyword>
<dbReference type="PRINTS" id="PR00038">
    <property type="entry name" value="HTHLUXR"/>
</dbReference>
<keyword evidence="2" id="KW-0238">DNA-binding</keyword>
<dbReference type="SUPFAM" id="SSF46894">
    <property type="entry name" value="C-terminal effector domain of the bipartite response regulators"/>
    <property type="match status" value="1"/>
</dbReference>
<dbReference type="SMART" id="SM00421">
    <property type="entry name" value="HTH_LUXR"/>
    <property type="match status" value="1"/>
</dbReference>
<evidence type="ECO:0000256" key="1">
    <source>
        <dbReference type="ARBA" id="ARBA00023015"/>
    </source>
</evidence>
<keyword evidence="1" id="KW-0805">Transcription regulation</keyword>
<evidence type="ECO:0000256" key="3">
    <source>
        <dbReference type="ARBA" id="ARBA00023163"/>
    </source>
</evidence>
<accession>A0ABS9P4P9</accession>
<name>A0ABS9P4P9_9GAMM</name>
<evidence type="ECO:0000313" key="5">
    <source>
        <dbReference type="EMBL" id="MCG6656748.1"/>
    </source>
</evidence>
<gene>
    <name evidence="5" type="ORF">HOP52_03025</name>
</gene>
<dbReference type="CDD" id="cd06170">
    <property type="entry name" value="LuxR_C_like"/>
    <property type="match status" value="1"/>
</dbReference>
<keyword evidence="3" id="KW-0804">Transcription</keyword>
<dbReference type="Proteomes" id="UP000814385">
    <property type="component" value="Unassembled WGS sequence"/>
</dbReference>
<comment type="caution">
    <text evidence="5">The sequence shown here is derived from an EMBL/GenBank/DDBJ whole genome shotgun (WGS) entry which is preliminary data.</text>
</comment>
<feature type="domain" description="HTH luxR-type" evidence="4">
    <location>
        <begin position="197"/>
        <end position="261"/>
    </location>
</feature>
<evidence type="ECO:0000256" key="2">
    <source>
        <dbReference type="ARBA" id="ARBA00023125"/>
    </source>
</evidence>
<dbReference type="PROSITE" id="PS50043">
    <property type="entry name" value="HTH_LUXR_2"/>
    <property type="match status" value="1"/>
</dbReference>
<dbReference type="Gene3D" id="1.10.10.10">
    <property type="entry name" value="Winged helix-like DNA-binding domain superfamily/Winged helix DNA-binding domain"/>
    <property type="match status" value="1"/>
</dbReference>
<reference evidence="5 6" key="1">
    <citation type="submission" date="2020-05" db="EMBL/GenBank/DDBJ databases">
        <title>Comparative genomic analysis of denitrifying bacteria from Halomonas genus.</title>
        <authorList>
            <person name="Wang L."/>
            <person name="Shao Z."/>
        </authorList>
    </citation>
    <scope>NUCLEOTIDE SEQUENCE [LARGE SCALE GENOMIC DNA]</scope>
    <source>
        <strain evidence="5 6">A4</strain>
    </source>
</reference>
<dbReference type="PROSITE" id="PS51257">
    <property type="entry name" value="PROKAR_LIPOPROTEIN"/>
    <property type="match status" value="1"/>
</dbReference>
<dbReference type="PANTHER" id="PTHR44688">
    <property type="entry name" value="DNA-BINDING TRANSCRIPTIONAL ACTIVATOR DEVR_DOSR"/>
    <property type="match status" value="1"/>
</dbReference>
<dbReference type="InterPro" id="IPR036388">
    <property type="entry name" value="WH-like_DNA-bd_sf"/>
</dbReference>
<dbReference type="InterPro" id="IPR000792">
    <property type="entry name" value="Tscrpt_reg_LuxR_C"/>
</dbReference>
<dbReference type="EMBL" id="JABFUC010000002">
    <property type="protein sequence ID" value="MCG6656748.1"/>
    <property type="molecule type" value="Genomic_DNA"/>
</dbReference>
<protein>
    <submittedName>
        <fullName evidence="5">LuxR family transcriptional regulator</fullName>
    </submittedName>
</protein>
<dbReference type="InterPro" id="IPR016032">
    <property type="entry name" value="Sig_transdc_resp-reg_C-effctor"/>
</dbReference>
<evidence type="ECO:0000313" key="6">
    <source>
        <dbReference type="Proteomes" id="UP000814385"/>
    </source>
</evidence>
<proteinExistence type="predicted"/>
<evidence type="ECO:0000259" key="4">
    <source>
        <dbReference type="PROSITE" id="PS50043"/>
    </source>
</evidence>